<dbReference type="EC" id="2.3.2.27" evidence="3"/>
<evidence type="ECO:0000256" key="3">
    <source>
        <dbReference type="ARBA" id="ARBA00012483"/>
    </source>
</evidence>
<feature type="compositionally biased region" description="Low complexity" evidence="8">
    <location>
        <begin position="8"/>
        <end position="22"/>
    </location>
</feature>
<evidence type="ECO:0000313" key="9">
    <source>
        <dbReference type="EMBL" id="SZX62199.1"/>
    </source>
</evidence>
<keyword evidence="7" id="KW-0539">Nucleus</keyword>
<dbReference type="EMBL" id="FNXT01000212">
    <property type="protein sequence ID" value="SZX62199.1"/>
    <property type="molecule type" value="Genomic_DNA"/>
</dbReference>
<feature type="region of interest" description="Disordered" evidence="8">
    <location>
        <begin position="297"/>
        <end position="324"/>
    </location>
</feature>
<dbReference type="PANTHER" id="PTHR23328">
    <property type="entry name" value="RING-TYPE DOMAIN-CONTAINING PROTEIN"/>
    <property type="match status" value="1"/>
</dbReference>
<evidence type="ECO:0000256" key="1">
    <source>
        <dbReference type="ARBA" id="ARBA00000900"/>
    </source>
</evidence>
<dbReference type="PANTHER" id="PTHR23328:SF0">
    <property type="entry name" value="RING-TYPE DOMAIN-CONTAINING PROTEIN"/>
    <property type="match status" value="1"/>
</dbReference>
<dbReference type="Proteomes" id="UP000256970">
    <property type="component" value="Unassembled WGS sequence"/>
</dbReference>
<feature type="compositionally biased region" description="Low complexity" evidence="8">
    <location>
        <begin position="212"/>
        <end position="221"/>
    </location>
</feature>
<feature type="region of interest" description="Disordered" evidence="8">
    <location>
        <begin position="212"/>
        <end position="263"/>
    </location>
</feature>
<feature type="compositionally biased region" description="Low complexity" evidence="8">
    <location>
        <begin position="448"/>
        <end position="480"/>
    </location>
</feature>
<keyword evidence="6" id="KW-0833">Ubl conjugation pathway</keyword>
<feature type="region of interest" description="Disordered" evidence="8">
    <location>
        <begin position="46"/>
        <end position="109"/>
    </location>
</feature>
<dbReference type="GO" id="GO:0031491">
    <property type="term" value="F:nucleosome binding"/>
    <property type="evidence" value="ECO:0007669"/>
    <property type="project" value="TreeGrafter"/>
</dbReference>
<evidence type="ECO:0000256" key="5">
    <source>
        <dbReference type="ARBA" id="ARBA00022763"/>
    </source>
</evidence>
<accession>A0A383VBR0</accession>
<feature type="compositionally biased region" description="Polar residues" evidence="8">
    <location>
        <begin position="81"/>
        <end position="103"/>
    </location>
</feature>
<evidence type="ECO:0000256" key="8">
    <source>
        <dbReference type="SAM" id="MobiDB-lite"/>
    </source>
</evidence>
<comment type="subcellular location">
    <subcellularLocation>
        <location evidence="2">Nucleus</location>
    </subcellularLocation>
</comment>
<keyword evidence="5" id="KW-0227">DNA damage</keyword>
<feature type="compositionally biased region" description="Low complexity" evidence="8">
    <location>
        <begin position="50"/>
        <end position="60"/>
    </location>
</feature>
<keyword evidence="10" id="KW-1185">Reference proteome</keyword>
<dbReference type="AlphaFoldDB" id="A0A383VBR0"/>
<sequence length="1108" mass="118016">MHVRGLISSHRSPCSSSAAGVGLSASNRCLRPASKVAGRLAVMRLDAPTSSSSSSSSSSSNDHQPQSRQPALLLQPEHHSNGSQALHPSSVSSASTGNHAASSPQQQQQEYDELLDLHLQQQPQQQWQRRKPRNGVSPRLCRQCSSLLQQGLCQQADAQLWNAIMSSRTLQQLQAAADFLTEANLMRPAAVAALLVQLGMIVSRQQHQQQQAHLQDARQQQEMQAVEANRQRQLRKKQHQQESMQREAAAQEHARAAAAQQARHALIDRLQQQPESERQQRLLQRVLEQEHAEQQRMAQQQWQQHQEQQQHLEQQQAAAGAELQQQMSSLSQQVQEALQVDQPEAAAAAAAAAAPPAAPAAAVSPAVAQQQQQQQQQRRLLKRLLALLSEIDVTELSPQQLGLLPHWLAKLGVTELQLLVRLQEAGSSSIEEPARLVPMLWGFAKSQQAGSSSSKRGGRAAMQGQQGRSSRSSTPSASRQMQPESVAAAAAAAAGGAAAAQAPLQHRHTQQLVRPALPTAQQQAAAAAAAAMQSQAVPDPAFVAAWLDASAPNLAGFSASGLATSIYSLALLGHAPPKAWQDAFFAASLGVLKTASAQDLSNMLWAMGTLQLLPPGATASPVNAVHAVNAAAADGVQAAVSGVSSSNAAVDAAATAASAAAAAGADPKGAWEAAEGAAGSVISSSSSSSSSSVGVGTWWGQFQVAAIAVLWDFTGVGIANLIWGAARLGLAPAPQVGRLLLWQAHRRFTAMDLQLLSSCAWGVAKLGLQPGLHWLHRMGRRVRHLAPAGITPSLASSLLLSFSSLRYCPRVWLGRFLHTLHPHLHAFAPRDVAQTYTAFSRMLYVPKDDWLFDFQMQARSVLPQCGPQELLCMARALSVLANNVAAYRVEPDLLAALLARCGAVAAAEFSPADCTALAQSLVYLKAAPGTGLLAGLAAAFGARISEASDEDVVGLLWALGAFWRSSSECLWLRQHPELVRELIRRAGAAMSNGRLGPLQLKRVVAAVAAMSVNPGPGWLAAHEAAVVALLPEMYAASLEQVLWCYRGLGYSASQGQLLQQALAAKQEVQRREQQQQQAAAAAQEAEQQQQAAAAARQAEQQLLQEQEQ</sequence>
<organism evidence="9 10">
    <name type="scientific">Tetradesmus obliquus</name>
    <name type="common">Green alga</name>
    <name type="synonym">Acutodesmus obliquus</name>
    <dbReference type="NCBI Taxonomy" id="3088"/>
    <lineage>
        <taxon>Eukaryota</taxon>
        <taxon>Viridiplantae</taxon>
        <taxon>Chlorophyta</taxon>
        <taxon>core chlorophytes</taxon>
        <taxon>Chlorophyceae</taxon>
        <taxon>CS clade</taxon>
        <taxon>Sphaeropleales</taxon>
        <taxon>Scenedesmaceae</taxon>
        <taxon>Tetradesmus</taxon>
    </lineage>
</organism>
<protein>
    <recommendedName>
        <fullName evidence="3">RING-type E3 ubiquitin transferase</fullName>
        <ecNumber evidence="3">2.3.2.27</ecNumber>
    </recommendedName>
</protein>
<dbReference type="GO" id="GO:0061630">
    <property type="term" value="F:ubiquitin protein ligase activity"/>
    <property type="evidence" value="ECO:0007669"/>
    <property type="project" value="UniProtKB-EC"/>
</dbReference>
<evidence type="ECO:0000313" key="10">
    <source>
        <dbReference type="Proteomes" id="UP000256970"/>
    </source>
</evidence>
<dbReference type="GO" id="GO:0005634">
    <property type="term" value="C:nucleus"/>
    <property type="evidence" value="ECO:0007669"/>
    <property type="project" value="UniProtKB-SubCell"/>
</dbReference>
<proteinExistence type="predicted"/>
<feature type="region of interest" description="Disordered" evidence="8">
    <location>
        <begin position="448"/>
        <end position="486"/>
    </location>
</feature>
<name>A0A383VBR0_TETOB</name>
<reference evidence="9 10" key="1">
    <citation type="submission" date="2016-10" db="EMBL/GenBank/DDBJ databases">
        <authorList>
            <person name="Cai Z."/>
        </authorList>
    </citation>
    <scope>NUCLEOTIDE SEQUENCE [LARGE SCALE GENOMIC DNA]</scope>
</reference>
<gene>
    <name evidence="9" type="ORF">BQ4739_LOCUS2804</name>
</gene>
<evidence type="ECO:0000256" key="4">
    <source>
        <dbReference type="ARBA" id="ARBA00022679"/>
    </source>
</evidence>
<dbReference type="GO" id="GO:0035861">
    <property type="term" value="C:site of double-strand break"/>
    <property type="evidence" value="ECO:0007669"/>
    <property type="project" value="TreeGrafter"/>
</dbReference>
<evidence type="ECO:0000256" key="6">
    <source>
        <dbReference type="ARBA" id="ARBA00022786"/>
    </source>
</evidence>
<dbReference type="InterPro" id="IPR051657">
    <property type="entry name" value="RNF168/RNF169_E3_ubiq-ligase"/>
</dbReference>
<keyword evidence="4" id="KW-0808">Transferase</keyword>
<comment type="catalytic activity">
    <reaction evidence="1">
        <text>S-ubiquitinyl-[E2 ubiquitin-conjugating enzyme]-L-cysteine + [acceptor protein]-L-lysine = [E2 ubiquitin-conjugating enzyme]-L-cysteine + N(6)-ubiquitinyl-[acceptor protein]-L-lysine.</text>
        <dbReference type="EC" id="2.3.2.27"/>
    </reaction>
</comment>
<feature type="region of interest" description="Disordered" evidence="8">
    <location>
        <begin position="1"/>
        <end position="22"/>
    </location>
</feature>
<evidence type="ECO:0000256" key="7">
    <source>
        <dbReference type="ARBA" id="ARBA00023242"/>
    </source>
</evidence>
<evidence type="ECO:0000256" key="2">
    <source>
        <dbReference type="ARBA" id="ARBA00004123"/>
    </source>
</evidence>
<feature type="region of interest" description="Disordered" evidence="8">
    <location>
        <begin position="1073"/>
        <end position="1108"/>
    </location>
</feature>
<dbReference type="GO" id="GO:0006302">
    <property type="term" value="P:double-strand break repair"/>
    <property type="evidence" value="ECO:0007669"/>
    <property type="project" value="TreeGrafter"/>
</dbReference>
<feature type="compositionally biased region" description="Low complexity" evidence="8">
    <location>
        <begin position="1074"/>
        <end position="1108"/>
    </location>
</feature>